<reference evidence="3" key="1">
    <citation type="journal article" date="2014" name="Proc. Natl. Acad. Sci. U.S.A.">
        <title>Extensive sampling of basidiomycete genomes demonstrates inadequacy of the white-rot/brown-rot paradigm for wood decay fungi.</title>
        <authorList>
            <person name="Riley R."/>
            <person name="Salamov A.A."/>
            <person name="Brown D.W."/>
            <person name="Nagy L.G."/>
            <person name="Floudas D."/>
            <person name="Held B.W."/>
            <person name="Levasseur A."/>
            <person name="Lombard V."/>
            <person name="Morin E."/>
            <person name="Otillar R."/>
            <person name="Lindquist E.A."/>
            <person name="Sun H."/>
            <person name="LaButti K.M."/>
            <person name="Schmutz J."/>
            <person name="Jabbour D."/>
            <person name="Luo H."/>
            <person name="Baker S.E."/>
            <person name="Pisabarro A.G."/>
            <person name="Walton J.D."/>
            <person name="Blanchette R.A."/>
            <person name="Henrissat B."/>
            <person name="Martin F."/>
            <person name="Cullen D."/>
            <person name="Hibbett D.S."/>
            <person name="Grigoriev I.V."/>
        </authorList>
    </citation>
    <scope>NUCLEOTIDE SEQUENCE [LARGE SCALE GENOMIC DNA]</scope>
    <source>
        <strain evidence="3">CBS 339.88</strain>
    </source>
</reference>
<dbReference type="AlphaFoldDB" id="A0A067TUW1"/>
<keyword evidence="3" id="KW-1185">Reference proteome</keyword>
<dbReference type="Gene3D" id="3.40.50.1820">
    <property type="entry name" value="alpha/beta hydrolase"/>
    <property type="match status" value="1"/>
</dbReference>
<gene>
    <name evidence="2" type="ORF">GALMADRAFT_235372</name>
</gene>
<feature type="domain" description="AB hydrolase-1" evidence="1">
    <location>
        <begin position="41"/>
        <end position="320"/>
    </location>
</feature>
<name>A0A067TUW1_GALM3</name>
<dbReference type="Pfam" id="PF12697">
    <property type="entry name" value="Abhydrolase_6"/>
    <property type="match status" value="1"/>
</dbReference>
<dbReference type="InterPro" id="IPR000073">
    <property type="entry name" value="AB_hydrolase_1"/>
</dbReference>
<evidence type="ECO:0000313" key="3">
    <source>
        <dbReference type="Proteomes" id="UP000027222"/>
    </source>
</evidence>
<organism evidence="2 3">
    <name type="scientific">Galerina marginata (strain CBS 339.88)</name>
    <dbReference type="NCBI Taxonomy" id="685588"/>
    <lineage>
        <taxon>Eukaryota</taxon>
        <taxon>Fungi</taxon>
        <taxon>Dikarya</taxon>
        <taxon>Basidiomycota</taxon>
        <taxon>Agaricomycotina</taxon>
        <taxon>Agaricomycetes</taxon>
        <taxon>Agaricomycetidae</taxon>
        <taxon>Agaricales</taxon>
        <taxon>Agaricineae</taxon>
        <taxon>Strophariaceae</taxon>
        <taxon>Galerina</taxon>
    </lineage>
</organism>
<accession>A0A067TUW1</accession>
<dbReference type="SUPFAM" id="SSF53474">
    <property type="entry name" value="alpha/beta-Hydrolases"/>
    <property type="match status" value="1"/>
</dbReference>
<dbReference type="STRING" id="685588.A0A067TUW1"/>
<evidence type="ECO:0000313" key="2">
    <source>
        <dbReference type="EMBL" id="KDR86137.1"/>
    </source>
</evidence>
<dbReference type="Proteomes" id="UP000027222">
    <property type="component" value="Unassembled WGS sequence"/>
</dbReference>
<dbReference type="OrthoDB" id="94039at2759"/>
<dbReference type="EMBL" id="KL142367">
    <property type="protein sequence ID" value="KDR86137.1"/>
    <property type="molecule type" value="Genomic_DNA"/>
</dbReference>
<protein>
    <recommendedName>
        <fullName evidence="1">AB hydrolase-1 domain-containing protein</fullName>
    </recommendedName>
</protein>
<proteinExistence type="predicted"/>
<evidence type="ECO:0000259" key="1">
    <source>
        <dbReference type="Pfam" id="PF12697"/>
    </source>
</evidence>
<dbReference type="InterPro" id="IPR029058">
    <property type="entry name" value="AB_hydrolase_fold"/>
</dbReference>
<sequence>MNVEAFVFDGPPRDDATPALKMAAKRYTKSSSQQELRGLTLLFTHCIGAHKEQWEPVIERLFDTQQTKHETIRVREAWSFDWQSHGDSAVLNREALKRRPEGVSAYEWSSALTAFVTSPRMQGHRIVPLGHSAGAAAVLLTTKHLPHPYPYPALILIEPTLITRELFNAYREDRMAEMDFAVSATSARRHTWGSKELAYAYFRKRVPWEFWDERVVRLLVEYGLEDSSEGSGAVTLKCDRRHEAASYPDVEPHYEGALQLGRVCHALPIHLVWGTRNDLVHEFIQDSLSDPSQGRIVASVSRIKDAGHMVVQEQPDLLASAIIDILDGLGSGPGPGVGRSVRRAKL</sequence>
<dbReference type="HOGENOM" id="CLU_032490_0_0_1"/>